<reference evidence="1" key="1">
    <citation type="submission" date="2020-04" db="EMBL/GenBank/DDBJ databases">
        <authorList>
            <person name="Chiriac C."/>
            <person name="Salcher M."/>
            <person name="Ghai R."/>
            <person name="Kavagutti S V."/>
        </authorList>
    </citation>
    <scope>NUCLEOTIDE SEQUENCE</scope>
</reference>
<organism evidence="1">
    <name type="scientific">uncultured Caudovirales phage</name>
    <dbReference type="NCBI Taxonomy" id="2100421"/>
    <lineage>
        <taxon>Viruses</taxon>
        <taxon>Duplodnaviria</taxon>
        <taxon>Heunggongvirae</taxon>
        <taxon>Uroviricota</taxon>
        <taxon>Caudoviricetes</taxon>
        <taxon>Peduoviridae</taxon>
        <taxon>Maltschvirus</taxon>
        <taxon>Maltschvirus maltsch</taxon>
    </lineage>
</organism>
<dbReference type="EMBL" id="LR796745">
    <property type="protein sequence ID" value="CAB4163147.1"/>
    <property type="molecule type" value="Genomic_DNA"/>
</dbReference>
<gene>
    <name evidence="2" type="ORF">UFOVP1148_18</name>
    <name evidence="1" type="ORF">UFOVP809_3</name>
</gene>
<proteinExistence type="predicted"/>
<sequence>MKQLTYERQYLVSENDTGTHILFEDSKFKLEDTYDYF</sequence>
<evidence type="ECO:0000313" key="2">
    <source>
        <dbReference type="EMBL" id="CAB4186516.1"/>
    </source>
</evidence>
<dbReference type="EMBL" id="LR797100">
    <property type="protein sequence ID" value="CAB4186516.1"/>
    <property type="molecule type" value="Genomic_DNA"/>
</dbReference>
<accession>A0A6J5NVY0</accession>
<name>A0A6J5NVY0_9CAUD</name>
<protein>
    <submittedName>
        <fullName evidence="1">Uncharacterized protein</fullName>
    </submittedName>
</protein>
<evidence type="ECO:0000313" key="1">
    <source>
        <dbReference type="EMBL" id="CAB4163147.1"/>
    </source>
</evidence>